<feature type="transmembrane region" description="Helical" evidence="1">
    <location>
        <begin position="33"/>
        <end position="53"/>
    </location>
</feature>
<evidence type="ECO:0000313" key="3">
    <source>
        <dbReference type="Proteomes" id="UP001206925"/>
    </source>
</evidence>
<accession>A0AAD5BY48</accession>
<organism evidence="2 3">
    <name type="scientific">Ambrosia artemisiifolia</name>
    <name type="common">Common ragweed</name>
    <dbReference type="NCBI Taxonomy" id="4212"/>
    <lineage>
        <taxon>Eukaryota</taxon>
        <taxon>Viridiplantae</taxon>
        <taxon>Streptophyta</taxon>
        <taxon>Embryophyta</taxon>
        <taxon>Tracheophyta</taxon>
        <taxon>Spermatophyta</taxon>
        <taxon>Magnoliopsida</taxon>
        <taxon>eudicotyledons</taxon>
        <taxon>Gunneridae</taxon>
        <taxon>Pentapetalae</taxon>
        <taxon>asterids</taxon>
        <taxon>campanulids</taxon>
        <taxon>Asterales</taxon>
        <taxon>Asteraceae</taxon>
        <taxon>Asteroideae</taxon>
        <taxon>Heliantheae alliance</taxon>
        <taxon>Heliantheae</taxon>
        <taxon>Ambrosia</taxon>
    </lineage>
</organism>
<evidence type="ECO:0000256" key="1">
    <source>
        <dbReference type="SAM" id="Phobius"/>
    </source>
</evidence>
<keyword evidence="1" id="KW-0812">Transmembrane</keyword>
<keyword evidence="3" id="KW-1185">Reference proteome</keyword>
<protein>
    <submittedName>
        <fullName evidence="2">Uncharacterized protein</fullName>
    </submittedName>
</protein>
<dbReference type="Proteomes" id="UP001206925">
    <property type="component" value="Unassembled WGS sequence"/>
</dbReference>
<gene>
    <name evidence="2" type="ORF">M8C21_002281</name>
</gene>
<name>A0AAD5BY48_AMBAR</name>
<comment type="caution">
    <text evidence="2">The sequence shown here is derived from an EMBL/GenBank/DDBJ whole genome shotgun (WGS) entry which is preliminary data.</text>
</comment>
<dbReference type="AlphaFoldDB" id="A0AAD5BY48"/>
<dbReference type="EMBL" id="JAMZMK010010693">
    <property type="protein sequence ID" value="KAI7730643.1"/>
    <property type="molecule type" value="Genomic_DNA"/>
</dbReference>
<proteinExistence type="predicted"/>
<reference evidence="2" key="1">
    <citation type="submission" date="2022-06" db="EMBL/GenBank/DDBJ databases">
        <title>Uncovering the hologenomic basis of an extraordinary plant invasion.</title>
        <authorList>
            <person name="Bieker V.C."/>
            <person name="Martin M.D."/>
            <person name="Gilbert T."/>
            <person name="Hodgins K."/>
            <person name="Battlay P."/>
            <person name="Petersen B."/>
            <person name="Wilson J."/>
        </authorList>
    </citation>
    <scope>NUCLEOTIDE SEQUENCE</scope>
    <source>
        <strain evidence="2">AA19_3_7</strain>
        <tissue evidence="2">Leaf</tissue>
    </source>
</reference>
<keyword evidence="1" id="KW-1133">Transmembrane helix</keyword>
<sequence>MVDGGSVEQVASGGSVDGGGLCGGSMIRSQHKIGPIFVAHLFVTLEVALLLWLRVAKAKQEWKTNVQVGDLLPGAGAPVYLEYLTSDAISHERIKLGFVHFASGWQGKGIYASVPNLGTLCISTSFMDSRSLEREDCGYKRMIFQKMATRLPDGNKAW</sequence>
<keyword evidence="1" id="KW-0472">Membrane</keyword>
<evidence type="ECO:0000313" key="2">
    <source>
        <dbReference type="EMBL" id="KAI7730643.1"/>
    </source>
</evidence>